<evidence type="ECO:0000313" key="4">
    <source>
        <dbReference type="Proteomes" id="UP001529510"/>
    </source>
</evidence>
<evidence type="ECO:0000313" key="3">
    <source>
        <dbReference type="EMBL" id="KAL0189045.1"/>
    </source>
</evidence>
<dbReference type="PANTHER" id="PTHR23412:SF19">
    <property type="entry name" value="STEREOCILIN 1"/>
    <property type="match status" value="1"/>
</dbReference>
<feature type="non-terminal residue" evidence="3">
    <location>
        <position position="1"/>
    </location>
</feature>
<evidence type="ECO:0000256" key="2">
    <source>
        <dbReference type="ARBA" id="ARBA00023180"/>
    </source>
</evidence>
<dbReference type="PANTHER" id="PTHR23412">
    <property type="entry name" value="STEREOCILIN RELATED"/>
    <property type="match status" value="1"/>
</dbReference>
<evidence type="ECO:0000256" key="1">
    <source>
        <dbReference type="ARBA" id="ARBA00022729"/>
    </source>
</evidence>
<dbReference type="AlphaFoldDB" id="A0ABD0QS48"/>
<accession>A0ABD0QS48</accession>
<keyword evidence="2" id="KW-0325">Glycoprotein</keyword>
<protein>
    <submittedName>
        <fullName evidence="3">Uncharacterized protein</fullName>
    </submittedName>
</protein>
<feature type="non-terminal residue" evidence="3">
    <location>
        <position position="58"/>
    </location>
</feature>
<comment type="caution">
    <text evidence="3">The sequence shown here is derived from an EMBL/GenBank/DDBJ whole genome shotgun (WGS) entry which is preliminary data.</text>
</comment>
<gene>
    <name evidence="3" type="ORF">M9458_016144</name>
</gene>
<name>A0ABD0QS48_CIRMR</name>
<keyword evidence="1" id="KW-0732">Signal</keyword>
<dbReference type="EMBL" id="JAMKFB020000007">
    <property type="protein sequence ID" value="KAL0189045.1"/>
    <property type="molecule type" value="Genomic_DNA"/>
</dbReference>
<organism evidence="3 4">
    <name type="scientific">Cirrhinus mrigala</name>
    <name type="common">Mrigala</name>
    <dbReference type="NCBI Taxonomy" id="683832"/>
    <lineage>
        <taxon>Eukaryota</taxon>
        <taxon>Metazoa</taxon>
        <taxon>Chordata</taxon>
        <taxon>Craniata</taxon>
        <taxon>Vertebrata</taxon>
        <taxon>Euteleostomi</taxon>
        <taxon>Actinopterygii</taxon>
        <taxon>Neopterygii</taxon>
        <taxon>Teleostei</taxon>
        <taxon>Ostariophysi</taxon>
        <taxon>Cypriniformes</taxon>
        <taxon>Cyprinidae</taxon>
        <taxon>Labeoninae</taxon>
        <taxon>Labeonini</taxon>
        <taxon>Cirrhinus</taxon>
    </lineage>
</organism>
<proteinExistence type="predicted"/>
<keyword evidence="4" id="KW-1185">Reference proteome</keyword>
<reference evidence="3 4" key="1">
    <citation type="submission" date="2024-05" db="EMBL/GenBank/DDBJ databases">
        <title>Genome sequencing and assembly of Indian major carp, Cirrhinus mrigala (Hamilton, 1822).</title>
        <authorList>
            <person name="Mohindra V."/>
            <person name="Chowdhury L.M."/>
            <person name="Lal K."/>
            <person name="Jena J.K."/>
        </authorList>
    </citation>
    <scope>NUCLEOTIDE SEQUENCE [LARGE SCALE GENOMIC DNA]</scope>
    <source>
        <strain evidence="3">CM1030</strain>
        <tissue evidence="3">Blood</tissue>
    </source>
</reference>
<dbReference type="Proteomes" id="UP001529510">
    <property type="component" value="Unassembled WGS sequence"/>
</dbReference>
<sequence length="58" mass="6463">TGLIPTCESLHVTQPAAWTIDSLRNMPQAAFRRCLELIGQDPFFSAFQLSVLLAKTKE</sequence>
<dbReference type="InterPro" id="IPR026664">
    <property type="entry name" value="Stereocilin-rel"/>
</dbReference>